<dbReference type="InterPro" id="IPR010663">
    <property type="entry name" value="Znf_FPG/IleRS"/>
</dbReference>
<dbReference type="PANTHER" id="PTHR22993">
    <property type="entry name" value="FORMAMIDOPYRIMIDINE-DNA GLYCOSYLASE"/>
    <property type="match status" value="1"/>
</dbReference>
<evidence type="ECO:0000256" key="6">
    <source>
        <dbReference type="ARBA" id="ARBA00022763"/>
    </source>
</evidence>
<evidence type="ECO:0000256" key="12">
    <source>
        <dbReference type="ARBA" id="ARBA00023239"/>
    </source>
</evidence>
<dbReference type="EMBL" id="NQWI01000018">
    <property type="protein sequence ID" value="PDW03935.1"/>
    <property type="molecule type" value="Genomic_DNA"/>
</dbReference>
<dbReference type="InterPro" id="IPR015886">
    <property type="entry name" value="H2TH_FPG"/>
</dbReference>
<keyword evidence="10" id="KW-0238">DNA-binding</keyword>
<keyword evidence="11" id="KW-0234">DNA repair</keyword>
<dbReference type="PROSITE" id="PS51066">
    <property type="entry name" value="ZF_FPG_2"/>
    <property type="match status" value="1"/>
</dbReference>
<dbReference type="RefSeq" id="WP_097643215.1">
    <property type="nucleotide sequence ID" value="NZ_NQWI01000018.1"/>
</dbReference>
<keyword evidence="13" id="KW-0511">Multifunctional enzyme</keyword>
<dbReference type="GO" id="GO:0003684">
    <property type="term" value="F:damaged DNA binding"/>
    <property type="evidence" value="ECO:0007669"/>
    <property type="project" value="InterPro"/>
</dbReference>
<evidence type="ECO:0000313" key="20">
    <source>
        <dbReference type="Proteomes" id="UP000220527"/>
    </source>
</evidence>
<dbReference type="GO" id="GO:0140078">
    <property type="term" value="F:class I DNA-(apurinic or apyrimidinic site) endonuclease activity"/>
    <property type="evidence" value="ECO:0007669"/>
    <property type="project" value="UniProtKB-EC"/>
</dbReference>
<dbReference type="SMART" id="SM01232">
    <property type="entry name" value="H2TH"/>
    <property type="match status" value="1"/>
</dbReference>
<dbReference type="SUPFAM" id="SSF57716">
    <property type="entry name" value="Glucocorticoid receptor-like (DNA-binding domain)"/>
    <property type="match status" value="1"/>
</dbReference>
<keyword evidence="9" id="KW-0862">Zinc</keyword>
<dbReference type="InterPro" id="IPR035937">
    <property type="entry name" value="FPG_N"/>
</dbReference>
<evidence type="ECO:0000256" key="7">
    <source>
        <dbReference type="ARBA" id="ARBA00022771"/>
    </source>
</evidence>
<sequence>MPELPEVEIAARSLAPQVEGRTIVALERLTWERMVETPDHERFRMLVVGREFRRVYRRAKWVLLELDAGWTLAIHLRMSGHLIVQGPGVEVRHHVHLILQLSDGGRLCFDDERKFGRVRLLDAAGLAALDAAHGPEPLAESFTPAVLASILAKRSTRLKSLLLDQRRIAGLGNIYVSEALWLARLHPRLPAEQVDFQGVTALHSAIRTVLQQAIAHEGSSLRNYRNSYGRRGQNQEHFLVYDRAGQPCSRCGCPIERTVIAQRSSFVCPTCQGA</sequence>
<evidence type="ECO:0000256" key="14">
    <source>
        <dbReference type="ARBA" id="ARBA00023295"/>
    </source>
</evidence>
<keyword evidence="8" id="KW-0378">Hydrolase</keyword>
<evidence type="ECO:0000256" key="11">
    <source>
        <dbReference type="ARBA" id="ARBA00023204"/>
    </source>
</evidence>
<dbReference type="CDD" id="cd08966">
    <property type="entry name" value="EcFpg-like_N"/>
    <property type="match status" value="1"/>
</dbReference>
<dbReference type="SUPFAM" id="SSF81624">
    <property type="entry name" value="N-terminal domain of MutM-like DNA repair proteins"/>
    <property type="match status" value="1"/>
</dbReference>
<dbReference type="AlphaFoldDB" id="A0A2A6RLY2"/>
<evidence type="ECO:0000256" key="16">
    <source>
        <dbReference type="PROSITE-ProRule" id="PRU00391"/>
    </source>
</evidence>
<evidence type="ECO:0000259" key="18">
    <source>
        <dbReference type="PROSITE" id="PS51068"/>
    </source>
</evidence>
<dbReference type="Pfam" id="PF06827">
    <property type="entry name" value="zf-FPG_IleRS"/>
    <property type="match status" value="1"/>
</dbReference>
<evidence type="ECO:0000256" key="1">
    <source>
        <dbReference type="ARBA" id="ARBA00001668"/>
    </source>
</evidence>
<comment type="catalytic activity">
    <reaction evidence="1">
        <text>Hydrolysis of DNA containing ring-opened 7-methylguanine residues, releasing 2,6-diamino-4-hydroxy-5-(N-methyl)formamidopyrimidine.</text>
        <dbReference type="EC" id="3.2.2.23"/>
    </reaction>
</comment>
<evidence type="ECO:0000256" key="9">
    <source>
        <dbReference type="ARBA" id="ARBA00022833"/>
    </source>
</evidence>
<keyword evidence="20" id="KW-1185">Reference proteome</keyword>
<evidence type="ECO:0000256" key="13">
    <source>
        <dbReference type="ARBA" id="ARBA00023268"/>
    </source>
</evidence>
<comment type="catalytic activity">
    <reaction evidence="15">
        <text>2'-deoxyribonucleotide-(2'-deoxyribose 5'-phosphate)-2'-deoxyribonucleotide-DNA = a 3'-end 2'-deoxyribonucleotide-(2,3-dehydro-2,3-deoxyribose 5'-phosphate)-DNA + a 5'-end 5'-phospho-2'-deoxyribonucleoside-DNA + H(+)</text>
        <dbReference type="Rhea" id="RHEA:66592"/>
        <dbReference type="Rhea" id="RHEA-COMP:13180"/>
        <dbReference type="Rhea" id="RHEA-COMP:16897"/>
        <dbReference type="Rhea" id="RHEA-COMP:17067"/>
        <dbReference type="ChEBI" id="CHEBI:15378"/>
        <dbReference type="ChEBI" id="CHEBI:136412"/>
        <dbReference type="ChEBI" id="CHEBI:157695"/>
        <dbReference type="ChEBI" id="CHEBI:167181"/>
        <dbReference type="EC" id="4.2.99.18"/>
    </reaction>
</comment>
<feature type="domain" description="FPG-type" evidence="17">
    <location>
        <begin position="239"/>
        <end position="273"/>
    </location>
</feature>
<evidence type="ECO:0000256" key="5">
    <source>
        <dbReference type="ARBA" id="ARBA00022723"/>
    </source>
</evidence>
<gene>
    <name evidence="19" type="ORF">CJ255_06155</name>
</gene>
<comment type="cofactor">
    <cofactor evidence="2">
        <name>Zn(2+)</name>
        <dbReference type="ChEBI" id="CHEBI:29105"/>
    </cofactor>
</comment>
<dbReference type="FunFam" id="1.10.8.50:FF:000003">
    <property type="entry name" value="Formamidopyrimidine-DNA glycosylase"/>
    <property type="match status" value="1"/>
</dbReference>
<dbReference type="OrthoDB" id="9800855at2"/>
<dbReference type="InterPro" id="IPR020629">
    <property type="entry name" value="FPG_Glyclase"/>
</dbReference>
<name>A0A2A6RLY2_9CHLR</name>
<evidence type="ECO:0000256" key="8">
    <source>
        <dbReference type="ARBA" id="ARBA00022801"/>
    </source>
</evidence>
<evidence type="ECO:0000256" key="3">
    <source>
        <dbReference type="ARBA" id="ARBA00009409"/>
    </source>
</evidence>
<feature type="domain" description="Formamidopyrimidine-DNA glycosylase catalytic" evidence="18">
    <location>
        <begin position="2"/>
        <end position="116"/>
    </location>
</feature>
<dbReference type="Gene3D" id="1.10.8.50">
    <property type="match status" value="1"/>
</dbReference>
<dbReference type="Pfam" id="PF06831">
    <property type="entry name" value="H2TH"/>
    <property type="match status" value="1"/>
</dbReference>
<dbReference type="SMART" id="SM00898">
    <property type="entry name" value="Fapy_DNA_glyco"/>
    <property type="match status" value="1"/>
</dbReference>
<dbReference type="InterPro" id="IPR012319">
    <property type="entry name" value="FPG_cat"/>
</dbReference>
<keyword evidence="12" id="KW-0456">Lyase</keyword>
<evidence type="ECO:0000259" key="17">
    <source>
        <dbReference type="PROSITE" id="PS51066"/>
    </source>
</evidence>
<reference evidence="20" key="1">
    <citation type="submission" date="2017-08" db="EMBL/GenBank/DDBJ databases">
        <authorList>
            <person name="Grouzdev D.S."/>
            <person name="Gaisin V.A."/>
            <person name="Rysina M.S."/>
            <person name="Gorlenko V.M."/>
        </authorList>
    </citation>
    <scope>NUCLEOTIDE SEQUENCE [LARGE SCALE GENOMIC DNA]</scope>
    <source>
        <strain evidence="20">Kir15-3F</strain>
    </source>
</reference>
<keyword evidence="14" id="KW-0326">Glycosidase</keyword>
<comment type="similarity">
    <text evidence="3">Belongs to the FPG family.</text>
</comment>
<dbReference type="InterPro" id="IPR000214">
    <property type="entry name" value="Znf_DNA_glyclase/AP_lyase"/>
</dbReference>
<dbReference type="InterPro" id="IPR010979">
    <property type="entry name" value="Ribosomal_uS13-like_H2TH"/>
</dbReference>
<evidence type="ECO:0000256" key="4">
    <source>
        <dbReference type="ARBA" id="ARBA00011245"/>
    </source>
</evidence>
<dbReference type="Gene3D" id="3.20.190.10">
    <property type="entry name" value="MutM-like, N-terminal"/>
    <property type="match status" value="1"/>
</dbReference>
<dbReference type="PROSITE" id="PS51068">
    <property type="entry name" value="FPG_CAT"/>
    <property type="match status" value="1"/>
</dbReference>
<accession>A0A2A6RLY2</accession>
<evidence type="ECO:0000256" key="10">
    <source>
        <dbReference type="ARBA" id="ARBA00023125"/>
    </source>
</evidence>
<keyword evidence="5" id="KW-0479">Metal-binding</keyword>
<comment type="subunit">
    <text evidence="4">Monomer.</text>
</comment>
<dbReference type="NCBIfam" id="NF002211">
    <property type="entry name" value="PRK01103.1"/>
    <property type="match status" value="1"/>
</dbReference>
<dbReference type="GO" id="GO:0006284">
    <property type="term" value="P:base-excision repair"/>
    <property type="evidence" value="ECO:0007669"/>
    <property type="project" value="InterPro"/>
</dbReference>
<dbReference type="Proteomes" id="UP000220527">
    <property type="component" value="Unassembled WGS sequence"/>
</dbReference>
<organism evidence="19 20">
    <name type="scientific">Candidatus Viridilinea mediisalina</name>
    <dbReference type="NCBI Taxonomy" id="2024553"/>
    <lineage>
        <taxon>Bacteria</taxon>
        <taxon>Bacillati</taxon>
        <taxon>Chloroflexota</taxon>
        <taxon>Chloroflexia</taxon>
        <taxon>Chloroflexales</taxon>
        <taxon>Chloroflexineae</taxon>
        <taxon>Oscillochloridaceae</taxon>
        <taxon>Candidatus Viridilinea</taxon>
    </lineage>
</organism>
<protein>
    <submittedName>
        <fullName evidence="19">DNA-formamidopyrimidine glycosylase</fullName>
    </submittedName>
</protein>
<keyword evidence="6" id="KW-0227">DNA damage</keyword>
<dbReference type="PANTHER" id="PTHR22993:SF9">
    <property type="entry name" value="FORMAMIDOPYRIMIDINE-DNA GLYCOSYLASE"/>
    <property type="match status" value="1"/>
</dbReference>
<proteinExistence type="inferred from homology"/>
<comment type="caution">
    <text evidence="19">The sequence shown here is derived from an EMBL/GenBank/DDBJ whole genome shotgun (WGS) entry which is preliminary data.</text>
</comment>
<dbReference type="GO" id="GO:0008270">
    <property type="term" value="F:zinc ion binding"/>
    <property type="evidence" value="ECO:0007669"/>
    <property type="project" value="UniProtKB-KW"/>
</dbReference>
<dbReference type="GO" id="GO:0003690">
    <property type="term" value="F:double-stranded DNA binding"/>
    <property type="evidence" value="ECO:0007669"/>
    <property type="project" value="UniProtKB-ARBA"/>
</dbReference>
<dbReference type="NCBIfam" id="TIGR00577">
    <property type="entry name" value="fpg"/>
    <property type="match status" value="1"/>
</dbReference>
<dbReference type="Pfam" id="PF01149">
    <property type="entry name" value="Fapy_DNA_glyco"/>
    <property type="match status" value="1"/>
</dbReference>
<evidence type="ECO:0000313" key="19">
    <source>
        <dbReference type="EMBL" id="PDW03935.1"/>
    </source>
</evidence>
<dbReference type="SUPFAM" id="SSF46946">
    <property type="entry name" value="S13-like H2TH domain"/>
    <property type="match status" value="1"/>
</dbReference>
<dbReference type="GO" id="GO:0034039">
    <property type="term" value="F:8-oxo-7,8-dihydroguanine DNA N-glycosylase activity"/>
    <property type="evidence" value="ECO:0007669"/>
    <property type="project" value="TreeGrafter"/>
</dbReference>
<keyword evidence="7 16" id="KW-0863">Zinc-finger</keyword>
<evidence type="ECO:0000256" key="2">
    <source>
        <dbReference type="ARBA" id="ARBA00001947"/>
    </source>
</evidence>
<evidence type="ECO:0000256" key="15">
    <source>
        <dbReference type="ARBA" id="ARBA00044632"/>
    </source>
</evidence>